<proteinExistence type="predicted"/>
<dbReference type="SUPFAM" id="SSF54236">
    <property type="entry name" value="Ubiquitin-like"/>
    <property type="match status" value="1"/>
</dbReference>
<organism evidence="9 10">
    <name type="scientific">Rotaria sordida</name>
    <dbReference type="NCBI Taxonomy" id="392033"/>
    <lineage>
        <taxon>Eukaryota</taxon>
        <taxon>Metazoa</taxon>
        <taxon>Spiralia</taxon>
        <taxon>Gnathifera</taxon>
        <taxon>Rotifera</taxon>
        <taxon>Eurotatoria</taxon>
        <taxon>Bdelloidea</taxon>
        <taxon>Philodinida</taxon>
        <taxon>Philodinidae</taxon>
        <taxon>Rotaria</taxon>
    </lineage>
</organism>
<keyword evidence="1" id="KW-0808">Transferase</keyword>
<dbReference type="InterPro" id="IPR016024">
    <property type="entry name" value="ARM-type_fold"/>
</dbReference>
<keyword evidence="4" id="KW-0067">ATP-binding</keyword>
<dbReference type="GO" id="GO:0005737">
    <property type="term" value="C:cytoplasm"/>
    <property type="evidence" value="ECO:0007669"/>
    <property type="project" value="TreeGrafter"/>
</dbReference>
<dbReference type="Gene3D" id="1.10.1070.11">
    <property type="entry name" value="Phosphatidylinositol 3-/4-kinase, catalytic domain"/>
    <property type="match status" value="1"/>
</dbReference>
<dbReference type="PROSITE" id="PS51546">
    <property type="entry name" value="PI3K_RBD"/>
    <property type="match status" value="1"/>
</dbReference>
<evidence type="ECO:0008006" key="11">
    <source>
        <dbReference type="Google" id="ProtNLM"/>
    </source>
</evidence>
<dbReference type="Gene3D" id="1.25.40.70">
    <property type="entry name" value="Phosphatidylinositol 3-kinase, accessory domain (PIK)"/>
    <property type="match status" value="1"/>
</dbReference>
<dbReference type="InterPro" id="IPR036940">
    <property type="entry name" value="PI3/4_kinase_cat_sf"/>
</dbReference>
<dbReference type="InterPro" id="IPR015433">
    <property type="entry name" value="PI3/4_kinase"/>
</dbReference>
<keyword evidence="3" id="KW-0418">Kinase</keyword>
<dbReference type="SMART" id="SM00145">
    <property type="entry name" value="PI3Ka"/>
    <property type="match status" value="1"/>
</dbReference>
<dbReference type="PROSITE" id="PS50290">
    <property type="entry name" value="PI3_4_KINASE_3"/>
    <property type="match status" value="1"/>
</dbReference>
<dbReference type="Gene3D" id="3.30.1010.10">
    <property type="entry name" value="Phosphatidylinositol 3-kinase Catalytic Subunit, Chain A, domain 4"/>
    <property type="match status" value="1"/>
</dbReference>
<evidence type="ECO:0000259" key="7">
    <source>
        <dbReference type="PROSITE" id="PS51545"/>
    </source>
</evidence>
<evidence type="ECO:0000256" key="1">
    <source>
        <dbReference type="ARBA" id="ARBA00022679"/>
    </source>
</evidence>
<dbReference type="GO" id="GO:0035005">
    <property type="term" value="F:1-phosphatidylinositol-4-phosphate 3-kinase activity"/>
    <property type="evidence" value="ECO:0007669"/>
    <property type="project" value="TreeGrafter"/>
</dbReference>
<evidence type="ECO:0000256" key="5">
    <source>
        <dbReference type="SAM" id="MobiDB-lite"/>
    </source>
</evidence>
<dbReference type="PANTHER" id="PTHR10048">
    <property type="entry name" value="PHOSPHATIDYLINOSITOL KINASE"/>
    <property type="match status" value="1"/>
</dbReference>
<dbReference type="GO" id="GO:0048015">
    <property type="term" value="P:phosphatidylinositol-mediated signaling"/>
    <property type="evidence" value="ECO:0007669"/>
    <property type="project" value="TreeGrafter"/>
</dbReference>
<dbReference type="AlphaFoldDB" id="A0A818VPV3"/>
<dbReference type="Proteomes" id="UP000663836">
    <property type="component" value="Unassembled WGS sequence"/>
</dbReference>
<dbReference type="Gene3D" id="3.10.20.770">
    <property type="match status" value="1"/>
</dbReference>
<dbReference type="GO" id="GO:0005524">
    <property type="term" value="F:ATP binding"/>
    <property type="evidence" value="ECO:0007669"/>
    <property type="project" value="UniProtKB-KW"/>
</dbReference>
<feature type="domain" description="PI3K/PI4K catalytic" evidence="6">
    <location>
        <begin position="752"/>
        <end position="1068"/>
    </location>
</feature>
<feature type="compositionally biased region" description="Low complexity" evidence="5">
    <location>
        <begin position="282"/>
        <end position="293"/>
    </location>
</feature>
<dbReference type="InterPro" id="IPR011009">
    <property type="entry name" value="Kinase-like_dom_sf"/>
</dbReference>
<evidence type="ECO:0000313" key="9">
    <source>
        <dbReference type="EMBL" id="CAF3714232.1"/>
    </source>
</evidence>
<dbReference type="Pfam" id="PF00794">
    <property type="entry name" value="PI3K_rbd"/>
    <property type="match status" value="1"/>
</dbReference>
<feature type="domain" description="PIK helical" evidence="7">
    <location>
        <begin position="487"/>
        <end position="689"/>
    </location>
</feature>
<name>A0A818VPV3_9BILA</name>
<accession>A0A818VPV3</accession>
<dbReference type="SUPFAM" id="SSF48371">
    <property type="entry name" value="ARM repeat"/>
    <property type="match status" value="1"/>
</dbReference>
<evidence type="ECO:0000259" key="6">
    <source>
        <dbReference type="PROSITE" id="PS50290"/>
    </source>
</evidence>
<dbReference type="InterPro" id="IPR001263">
    <property type="entry name" value="PI3K_accessory_dom"/>
</dbReference>
<dbReference type="InterPro" id="IPR000403">
    <property type="entry name" value="PI3/4_kinase_cat_dom"/>
</dbReference>
<evidence type="ECO:0000256" key="4">
    <source>
        <dbReference type="ARBA" id="ARBA00022840"/>
    </source>
</evidence>
<dbReference type="Pfam" id="PF00613">
    <property type="entry name" value="PI3Ka"/>
    <property type="match status" value="1"/>
</dbReference>
<dbReference type="InterPro" id="IPR000341">
    <property type="entry name" value="PI3K_Ras-bd_dom"/>
</dbReference>
<gene>
    <name evidence="9" type="ORF">JBS370_LOCUS10362</name>
</gene>
<protein>
    <recommendedName>
        <fullName evidence="11">Phosphatidylinositol 3-kinase</fullName>
    </recommendedName>
</protein>
<dbReference type="GO" id="GO:0005886">
    <property type="term" value="C:plasma membrane"/>
    <property type="evidence" value="ECO:0007669"/>
    <property type="project" value="TreeGrafter"/>
</dbReference>
<feature type="region of interest" description="Disordered" evidence="5">
    <location>
        <begin position="269"/>
        <end position="293"/>
    </location>
</feature>
<dbReference type="InterPro" id="IPR042236">
    <property type="entry name" value="PI3K_accessory_sf"/>
</dbReference>
<evidence type="ECO:0000313" key="10">
    <source>
        <dbReference type="Proteomes" id="UP000663836"/>
    </source>
</evidence>
<dbReference type="GO" id="GO:0005942">
    <property type="term" value="C:phosphatidylinositol 3-kinase complex"/>
    <property type="evidence" value="ECO:0007669"/>
    <property type="project" value="TreeGrafter"/>
</dbReference>
<dbReference type="PANTHER" id="PTHR10048:SF14">
    <property type="entry name" value="LD28067P"/>
    <property type="match status" value="1"/>
</dbReference>
<dbReference type="EMBL" id="CAJOBD010000746">
    <property type="protein sequence ID" value="CAF3714232.1"/>
    <property type="molecule type" value="Genomic_DNA"/>
</dbReference>
<feature type="compositionally biased region" description="Polar residues" evidence="5">
    <location>
        <begin position="269"/>
        <end position="281"/>
    </location>
</feature>
<keyword evidence="2" id="KW-0547">Nucleotide-binding</keyword>
<dbReference type="SMART" id="SM00146">
    <property type="entry name" value="PI3Kc"/>
    <property type="match status" value="1"/>
</dbReference>
<evidence type="ECO:0000256" key="2">
    <source>
        <dbReference type="ARBA" id="ARBA00022741"/>
    </source>
</evidence>
<evidence type="ECO:0000256" key="3">
    <source>
        <dbReference type="ARBA" id="ARBA00022777"/>
    </source>
</evidence>
<dbReference type="InterPro" id="IPR029071">
    <property type="entry name" value="Ubiquitin-like_domsf"/>
</dbReference>
<comment type="caution">
    <text evidence="9">The sequence shown here is derived from an EMBL/GenBank/DDBJ whole genome shotgun (WGS) entry which is preliminary data.</text>
</comment>
<reference evidence="9" key="1">
    <citation type="submission" date="2021-02" db="EMBL/GenBank/DDBJ databases">
        <authorList>
            <person name="Nowell W R."/>
        </authorList>
    </citation>
    <scope>NUCLEOTIDE SEQUENCE</scope>
</reference>
<dbReference type="PROSITE" id="PS51545">
    <property type="entry name" value="PIK_HELICAL"/>
    <property type="match status" value="1"/>
</dbReference>
<feature type="domain" description="PI3K-RBD" evidence="8">
    <location>
        <begin position="162"/>
        <end position="257"/>
    </location>
</feature>
<evidence type="ECO:0000259" key="8">
    <source>
        <dbReference type="PROSITE" id="PS51546"/>
    </source>
</evidence>
<sequence length="1088" mass="125509">MLDELPSYDYYIPSECYITAFEDSRSTNSTSTALHTIDVLLPNGLVACIKREQNQTLADIRHTLRKNYAITWPFHFLSITHTFTNDTGDLLLDEQQSFDTLGLVYPFVRVSAKGELPSPLCKWLSSIDQSDMESLTQFIEQLVEWRDTIIPQDILHAPPSISQTILSNIDSFLVYVERLEKSFSCTQTTTCQELIERILNDENKSRLDYYNASTGPMLKFSYRNEFLLQSESYPLLQYSYIQECLQKNIQINLQLVYIELPKKSKKFGQTNNNNEPDIFQSTTTTTTTTTTTATTKQNISKNFNKENDSNQQLLPIQPLSSLFKFTFRLPPSPNAKQTLFQLYSGIYYGRRCLFSFEPITWNNTCIEQIRQSTTLPIANLLPGTLLCFGLINKQQSEIYFLNVSLFRSNGSLLNGSYEFTFNLVNPIQNIANTKHLYPDGFIGSSYNESILNNYGIKLTFHSQSYRFYYNEEISEKLIHITMPTPTAVTTAKQQQHHNESSDDVANGEALNYLFGTLNDETQLMVQEPSWLSDCSSAPIDALPCILHSILADVHRLILSGNNNNNNTIIIYDKLFSMYKLIDLWPPMSFEMCFFLLDCTLPDAHIRSYAVSQLARLPNHLFLFYLPQIIQAAIQFEHYIDTPLIRLILKRALCHRGIGQKLFWILLNINTRNGRVMFELYKTYCGLTISNDLQTQVTLTLKLNTINQRIRSTNVKDSLSMKQALLTRLRESDKNSWRCVSPLDTGCFLGSLLIDECHVYDSFMRPFKLVWENLLNPEQERFELIYKIGDDLRQDVLTLQVFRLFDSIWKKNSINNTNEDLSQLSNLHMTFYDVMCTSETTGFIRIVPNAYTILNIYHKFNTTTTMKRNVIYDWLVTENNTSHKPPVGKTARRTNTTGITGDTSELTVPNNVLVKFRKSCAAYCTAGFVMGLGDRHPSNIMLSPDGRLFHVDFGHILGDYVKFGNIFPRETTSIVLVEPFLYVINNRKQNDTIDYRDFIQICLQTFRLLREHATSLFGLLYLIIYARLPLLNSISNLNYLRQSLFLIGDKPYETKHAIKAYKRKILSAQNDTRRFLDWIAHAFVHKPQR</sequence>
<dbReference type="SUPFAM" id="SSF56112">
    <property type="entry name" value="Protein kinase-like (PK-like)"/>
    <property type="match status" value="1"/>
</dbReference>
<dbReference type="GO" id="GO:0016303">
    <property type="term" value="F:1-phosphatidylinositol-3-kinase activity"/>
    <property type="evidence" value="ECO:0007669"/>
    <property type="project" value="TreeGrafter"/>
</dbReference>
<dbReference type="GO" id="GO:0043491">
    <property type="term" value="P:phosphatidylinositol 3-kinase/protein kinase B signal transduction"/>
    <property type="evidence" value="ECO:0007669"/>
    <property type="project" value="TreeGrafter"/>
</dbReference>
<dbReference type="Pfam" id="PF00454">
    <property type="entry name" value="PI3_PI4_kinase"/>
    <property type="match status" value="1"/>
</dbReference>
<dbReference type="GO" id="GO:0016477">
    <property type="term" value="P:cell migration"/>
    <property type="evidence" value="ECO:0007669"/>
    <property type="project" value="TreeGrafter"/>
</dbReference>